<gene>
    <name evidence="4" type="ORF">SAMN05216249_12312</name>
</gene>
<dbReference type="OrthoDB" id="305319at2"/>
<proteinExistence type="predicted"/>
<protein>
    <submittedName>
        <fullName evidence="4">Tfp pilus assembly protein PilF</fullName>
    </submittedName>
</protein>
<dbReference type="STRING" id="1120918.SAMN05216249_12312"/>
<feature type="repeat" description="TPR" evidence="3">
    <location>
        <begin position="58"/>
        <end position="91"/>
    </location>
</feature>
<dbReference type="PANTHER" id="PTHR44943">
    <property type="entry name" value="CELLULOSE SYNTHASE OPERON PROTEIN C"/>
    <property type="match status" value="1"/>
</dbReference>
<dbReference type="EMBL" id="FOJY01000023">
    <property type="protein sequence ID" value="SFB34518.1"/>
    <property type="molecule type" value="Genomic_DNA"/>
</dbReference>
<evidence type="ECO:0000256" key="3">
    <source>
        <dbReference type="PROSITE-ProRule" id="PRU00339"/>
    </source>
</evidence>
<evidence type="ECO:0000313" key="4">
    <source>
        <dbReference type="EMBL" id="SFB34518.1"/>
    </source>
</evidence>
<dbReference type="Gene3D" id="1.25.40.10">
    <property type="entry name" value="Tetratricopeptide repeat domain"/>
    <property type="match status" value="3"/>
</dbReference>
<name>A0A1I1ADC5_9FIRM</name>
<dbReference type="Proteomes" id="UP000198838">
    <property type="component" value="Unassembled WGS sequence"/>
</dbReference>
<feature type="repeat" description="TPR" evidence="3">
    <location>
        <begin position="236"/>
        <end position="269"/>
    </location>
</feature>
<keyword evidence="1" id="KW-0677">Repeat</keyword>
<dbReference type="PANTHER" id="PTHR44943:SF8">
    <property type="entry name" value="TPR REPEAT-CONTAINING PROTEIN MJ0263"/>
    <property type="match status" value="1"/>
</dbReference>
<evidence type="ECO:0000256" key="1">
    <source>
        <dbReference type="ARBA" id="ARBA00022737"/>
    </source>
</evidence>
<evidence type="ECO:0000313" key="5">
    <source>
        <dbReference type="Proteomes" id="UP000198838"/>
    </source>
</evidence>
<feature type="repeat" description="TPR" evidence="3">
    <location>
        <begin position="133"/>
        <end position="166"/>
    </location>
</feature>
<dbReference type="InterPro" id="IPR051685">
    <property type="entry name" value="Ycf3/AcsC/BcsC/TPR_MFPF"/>
</dbReference>
<dbReference type="RefSeq" id="WP_092874339.1">
    <property type="nucleotide sequence ID" value="NZ_FOJY01000023.1"/>
</dbReference>
<accession>A0A1I1ADC5</accession>
<dbReference type="Pfam" id="PF12895">
    <property type="entry name" value="ANAPC3"/>
    <property type="match status" value="1"/>
</dbReference>
<dbReference type="PROSITE" id="PS50005">
    <property type="entry name" value="TPR"/>
    <property type="match status" value="4"/>
</dbReference>
<feature type="repeat" description="TPR" evidence="3">
    <location>
        <begin position="24"/>
        <end position="57"/>
    </location>
</feature>
<dbReference type="SUPFAM" id="SSF48452">
    <property type="entry name" value="TPR-like"/>
    <property type="match status" value="2"/>
</dbReference>
<dbReference type="SMART" id="SM00028">
    <property type="entry name" value="TPR"/>
    <property type="match status" value="5"/>
</dbReference>
<keyword evidence="5" id="KW-1185">Reference proteome</keyword>
<dbReference type="AlphaFoldDB" id="A0A1I1ADC5"/>
<reference evidence="4 5" key="1">
    <citation type="submission" date="2016-10" db="EMBL/GenBank/DDBJ databases">
        <authorList>
            <person name="de Groot N.N."/>
        </authorList>
    </citation>
    <scope>NUCLEOTIDE SEQUENCE [LARGE SCALE GENOMIC DNA]</scope>
    <source>
        <strain evidence="4 5">DSM 5522</strain>
    </source>
</reference>
<dbReference type="InterPro" id="IPR011990">
    <property type="entry name" value="TPR-like_helical_dom_sf"/>
</dbReference>
<dbReference type="Pfam" id="PF13432">
    <property type="entry name" value="TPR_16"/>
    <property type="match status" value="1"/>
</dbReference>
<dbReference type="Pfam" id="PF13181">
    <property type="entry name" value="TPR_8"/>
    <property type="match status" value="1"/>
</dbReference>
<sequence length="321" mass="36709">MRNKFIILCIAIIMAFGINGCSKNESNFQKAETFLENGDYNNAIDYYERAISQKNNLESAYRGEGIAYFKLGKYENASRAFKEALSNVKADLKIDNEGLDICYYYVKSLLMEQKYDEALKKCEDIIQYDDENAESYYLRGCAYINKADKEKAEADFEKALSLDGSFSRNIDIFIALKDVDGEKADIYAKKAKSLISKAEDISTDDKILIAKFYYSLNDFDEAFKYIDSCVKETESGEIYNLLGLCYMKQEKYTDGAKAFEKGVSLNKDNVDTLLRNQIVALEKAQDFTGALEIVEKYLESDEENQELIKEKEFLTNIIANK</sequence>
<dbReference type="InterPro" id="IPR019734">
    <property type="entry name" value="TPR_rpt"/>
</dbReference>
<organism evidence="4 5">
    <name type="scientific">Acetitomaculum ruminis DSM 5522</name>
    <dbReference type="NCBI Taxonomy" id="1120918"/>
    <lineage>
        <taxon>Bacteria</taxon>
        <taxon>Bacillati</taxon>
        <taxon>Bacillota</taxon>
        <taxon>Clostridia</taxon>
        <taxon>Lachnospirales</taxon>
        <taxon>Lachnospiraceae</taxon>
        <taxon>Acetitomaculum</taxon>
    </lineage>
</organism>
<evidence type="ECO:0000256" key="2">
    <source>
        <dbReference type="ARBA" id="ARBA00022803"/>
    </source>
</evidence>
<keyword evidence="2 3" id="KW-0802">TPR repeat</keyword>